<dbReference type="EMBL" id="JAIWYP010000008">
    <property type="protein sequence ID" value="KAH3786129.1"/>
    <property type="molecule type" value="Genomic_DNA"/>
</dbReference>
<dbReference type="AlphaFoldDB" id="A0A9D4ESJ1"/>
<name>A0A9D4ESJ1_DREPO</name>
<reference evidence="1" key="2">
    <citation type="submission" date="2020-11" db="EMBL/GenBank/DDBJ databases">
        <authorList>
            <person name="McCartney M.A."/>
            <person name="Auch B."/>
            <person name="Kono T."/>
            <person name="Mallez S."/>
            <person name="Becker A."/>
            <person name="Gohl D.M."/>
            <person name="Silverstein K.A.T."/>
            <person name="Koren S."/>
            <person name="Bechman K.B."/>
            <person name="Herman A."/>
            <person name="Abrahante J.E."/>
            <person name="Garbe J."/>
        </authorList>
    </citation>
    <scope>NUCLEOTIDE SEQUENCE</scope>
    <source>
        <strain evidence="1">Duluth1</strain>
        <tissue evidence="1">Whole animal</tissue>
    </source>
</reference>
<evidence type="ECO:0000313" key="2">
    <source>
        <dbReference type="Proteomes" id="UP000828390"/>
    </source>
</evidence>
<proteinExistence type="predicted"/>
<sequence>MLTNAHPTELTGSLPPAKLEFAQLNKSNPRAVSMENCKRHGPAGRHCRRVVKCMQLVRDLNPGSSANNASALPSELTGSLIQRITNLA</sequence>
<reference evidence="1" key="1">
    <citation type="journal article" date="2019" name="bioRxiv">
        <title>The Genome of the Zebra Mussel, Dreissena polymorpha: A Resource for Invasive Species Research.</title>
        <authorList>
            <person name="McCartney M.A."/>
            <person name="Auch B."/>
            <person name="Kono T."/>
            <person name="Mallez S."/>
            <person name="Zhang Y."/>
            <person name="Obille A."/>
            <person name="Becker A."/>
            <person name="Abrahante J.E."/>
            <person name="Garbe J."/>
            <person name="Badalamenti J.P."/>
            <person name="Herman A."/>
            <person name="Mangelson H."/>
            <person name="Liachko I."/>
            <person name="Sullivan S."/>
            <person name="Sone E.D."/>
            <person name="Koren S."/>
            <person name="Silverstein K.A.T."/>
            <person name="Beckman K.B."/>
            <person name="Gohl D.M."/>
        </authorList>
    </citation>
    <scope>NUCLEOTIDE SEQUENCE</scope>
    <source>
        <strain evidence="1">Duluth1</strain>
        <tissue evidence="1">Whole animal</tissue>
    </source>
</reference>
<protein>
    <submittedName>
        <fullName evidence="1">Uncharacterized protein</fullName>
    </submittedName>
</protein>
<accession>A0A9D4ESJ1</accession>
<organism evidence="1 2">
    <name type="scientific">Dreissena polymorpha</name>
    <name type="common">Zebra mussel</name>
    <name type="synonym">Mytilus polymorpha</name>
    <dbReference type="NCBI Taxonomy" id="45954"/>
    <lineage>
        <taxon>Eukaryota</taxon>
        <taxon>Metazoa</taxon>
        <taxon>Spiralia</taxon>
        <taxon>Lophotrochozoa</taxon>
        <taxon>Mollusca</taxon>
        <taxon>Bivalvia</taxon>
        <taxon>Autobranchia</taxon>
        <taxon>Heteroconchia</taxon>
        <taxon>Euheterodonta</taxon>
        <taxon>Imparidentia</taxon>
        <taxon>Neoheterodontei</taxon>
        <taxon>Myida</taxon>
        <taxon>Dreissenoidea</taxon>
        <taxon>Dreissenidae</taxon>
        <taxon>Dreissena</taxon>
    </lineage>
</organism>
<evidence type="ECO:0000313" key="1">
    <source>
        <dbReference type="EMBL" id="KAH3786129.1"/>
    </source>
</evidence>
<dbReference type="Proteomes" id="UP000828390">
    <property type="component" value="Unassembled WGS sequence"/>
</dbReference>
<gene>
    <name evidence="1" type="ORF">DPMN_164232</name>
</gene>
<keyword evidence="2" id="KW-1185">Reference proteome</keyword>
<comment type="caution">
    <text evidence="1">The sequence shown here is derived from an EMBL/GenBank/DDBJ whole genome shotgun (WGS) entry which is preliminary data.</text>
</comment>